<dbReference type="InterPro" id="IPR003439">
    <property type="entry name" value="ABC_transporter-like_ATP-bd"/>
</dbReference>
<dbReference type="Proteomes" id="UP000697710">
    <property type="component" value="Unassembled WGS sequence"/>
</dbReference>
<evidence type="ECO:0000313" key="6">
    <source>
        <dbReference type="EMBL" id="MCA9727257.1"/>
    </source>
</evidence>
<dbReference type="PANTHER" id="PTHR42711:SF5">
    <property type="entry name" value="ABC TRANSPORTER ATP-BINDING PROTEIN NATA"/>
    <property type="match status" value="1"/>
</dbReference>
<reference evidence="6" key="2">
    <citation type="journal article" date="2021" name="Microbiome">
        <title>Successional dynamics and alternative stable states in a saline activated sludge microbial community over 9 years.</title>
        <authorList>
            <person name="Wang Y."/>
            <person name="Ye J."/>
            <person name="Ju F."/>
            <person name="Liu L."/>
            <person name="Boyd J.A."/>
            <person name="Deng Y."/>
            <person name="Parks D.H."/>
            <person name="Jiang X."/>
            <person name="Yin X."/>
            <person name="Woodcroft B.J."/>
            <person name="Tyson G.W."/>
            <person name="Hugenholtz P."/>
            <person name="Polz M.F."/>
            <person name="Zhang T."/>
        </authorList>
    </citation>
    <scope>NUCLEOTIDE SEQUENCE</scope>
    <source>
        <strain evidence="6">HKST-UBA01</strain>
    </source>
</reference>
<gene>
    <name evidence="6" type="ORF">KC729_06205</name>
</gene>
<comment type="caution">
    <text evidence="6">The sequence shown here is derived from an EMBL/GenBank/DDBJ whole genome shotgun (WGS) entry which is preliminary data.</text>
</comment>
<protein>
    <submittedName>
        <fullName evidence="6">ABC transporter ATP-binding protein</fullName>
    </submittedName>
</protein>
<keyword evidence="3" id="KW-0547">Nucleotide-binding</keyword>
<keyword evidence="2" id="KW-0813">Transport</keyword>
<evidence type="ECO:0000259" key="5">
    <source>
        <dbReference type="Pfam" id="PF00005"/>
    </source>
</evidence>
<dbReference type="SUPFAM" id="SSF52540">
    <property type="entry name" value="P-loop containing nucleoside triphosphate hydrolases"/>
    <property type="match status" value="1"/>
</dbReference>
<name>A0A956RPA1_UNCEI</name>
<evidence type="ECO:0000256" key="1">
    <source>
        <dbReference type="ARBA" id="ARBA00005417"/>
    </source>
</evidence>
<dbReference type="AlphaFoldDB" id="A0A956RPA1"/>
<proteinExistence type="inferred from homology"/>
<evidence type="ECO:0000256" key="4">
    <source>
        <dbReference type="ARBA" id="ARBA00022840"/>
    </source>
</evidence>
<dbReference type="Pfam" id="PF00005">
    <property type="entry name" value="ABC_tran"/>
    <property type="match status" value="1"/>
</dbReference>
<accession>A0A956RPA1</accession>
<dbReference type="GO" id="GO:0005524">
    <property type="term" value="F:ATP binding"/>
    <property type="evidence" value="ECO:0007669"/>
    <property type="project" value="UniProtKB-KW"/>
</dbReference>
<evidence type="ECO:0000256" key="2">
    <source>
        <dbReference type="ARBA" id="ARBA00022448"/>
    </source>
</evidence>
<dbReference type="PANTHER" id="PTHR42711">
    <property type="entry name" value="ABC TRANSPORTER ATP-BINDING PROTEIN"/>
    <property type="match status" value="1"/>
</dbReference>
<dbReference type="InterPro" id="IPR027417">
    <property type="entry name" value="P-loop_NTPase"/>
</dbReference>
<feature type="non-terminal residue" evidence="6">
    <location>
        <position position="131"/>
    </location>
</feature>
<comment type="similarity">
    <text evidence="1">Belongs to the ABC transporter superfamily.</text>
</comment>
<dbReference type="EMBL" id="JAGQHR010000134">
    <property type="protein sequence ID" value="MCA9727257.1"/>
    <property type="molecule type" value="Genomic_DNA"/>
</dbReference>
<dbReference type="Gene3D" id="3.40.50.300">
    <property type="entry name" value="P-loop containing nucleotide triphosphate hydrolases"/>
    <property type="match status" value="1"/>
</dbReference>
<evidence type="ECO:0000313" key="7">
    <source>
        <dbReference type="Proteomes" id="UP000697710"/>
    </source>
</evidence>
<keyword evidence="4 6" id="KW-0067">ATP-binding</keyword>
<reference evidence="6" key="1">
    <citation type="submission" date="2020-04" db="EMBL/GenBank/DDBJ databases">
        <authorList>
            <person name="Zhang T."/>
        </authorList>
    </citation>
    <scope>NUCLEOTIDE SEQUENCE</scope>
    <source>
        <strain evidence="6">HKST-UBA01</strain>
    </source>
</reference>
<feature type="domain" description="ABC transporter" evidence="5">
    <location>
        <begin position="19"/>
        <end position="131"/>
    </location>
</feature>
<dbReference type="InterPro" id="IPR050763">
    <property type="entry name" value="ABC_transporter_ATP-binding"/>
</dbReference>
<sequence length="131" mass="13828">MLIETHGLVRRYGETEALAGIDFALEAGAIVGLLGPNGAGKTTLIETLEGLRKPTAGSVRVLGIDPTSDAPALKERIGVQLQSTALPEDLTVGETLRLYASFYTQALPIDQVLDAVGLTDKQRGRVRTLSG</sequence>
<dbReference type="GO" id="GO:0016887">
    <property type="term" value="F:ATP hydrolysis activity"/>
    <property type="evidence" value="ECO:0007669"/>
    <property type="project" value="InterPro"/>
</dbReference>
<evidence type="ECO:0000256" key="3">
    <source>
        <dbReference type="ARBA" id="ARBA00022741"/>
    </source>
</evidence>
<organism evidence="6 7">
    <name type="scientific">Eiseniibacteriota bacterium</name>
    <dbReference type="NCBI Taxonomy" id="2212470"/>
    <lineage>
        <taxon>Bacteria</taxon>
        <taxon>Candidatus Eiseniibacteriota</taxon>
    </lineage>
</organism>